<gene>
    <name evidence="2" type="ORF">Vspart_01878</name>
</gene>
<protein>
    <submittedName>
        <fullName evidence="2">Divergent AAA domain protein</fullName>
    </submittedName>
</protein>
<name>A0ABX6QZM4_9VIBR</name>
<evidence type="ECO:0000313" key="2">
    <source>
        <dbReference type="EMBL" id="QMV14619.1"/>
    </source>
</evidence>
<proteinExistence type="predicted"/>
<dbReference type="EMBL" id="CP046268">
    <property type="protein sequence ID" value="QMV14619.1"/>
    <property type="molecule type" value="Genomic_DNA"/>
</dbReference>
<dbReference type="RefSeq" id="WP_182287403.1">
    <property type="nucleotide sequence ID" value="NZ_CP046268.1"/>
</dbReference>
<sequence>MEDSDYFELLSKNEVENKSLELKRIDKIKAQNGMEEILKIIVGMANRSGGYILIGINDDGTPEGNNIFDCFSQGDKSGIDKIKEKIINLCLEKISPIINIDLDICSGDGYEFLSIIVPRKNNIPHAYVKKSDGKIKHRDYYIKNSHSCTLVSDSQLEWLFNSKNYENKIDYYPVQVTTYKFMGGIPIASGLGRLGDWLIIQPEVTREAAQVIHDVFDHGENTREKLKESTEYRMELFSEILLHTIIRTIDGYGSRCIPKDAKFLPYFPDDFLVSKLLGDNIKIIFEDIFKNKISYPEKTKVEFYKEKNNVVNCRFYNDHCNIKISLFMRSFKAGIPGNNPYFSIMLSTHWLDFQNESENEYESYDFLVSVEIERKFPEVFDNVYYESELFCERIRNSLKNYWDMEYFLKEQYPHYRKLYSIDYKLDQLLNAQIKQSKG</sequence>
<evidence type="ECO:0000313" key="3">
    <source>
        <dbReference type="Proteomes" id="UP000515264"/>
    </source>
</evidence>
<reference evidence="2 3" key="1">
    <citation type="journal article" date="2020" name="J. Nat. Prod.">
        <title>Genomics-Metabolomics Profiling Disclosed Marine Vibrio spartinae 3.6 as a Producer of a New Branched Side Chain Prodigiosin.</title>
        <authorList>
            <person name="Vitale G.A."/>
            <person name="Sciarretta M."/>
            <person name="Palma Esposito F."/>
            <person name="January G.G."/>
            <person name="Giaccio M."/>
            <person name="Bunk B."/>
            <person name="Sproer C."/>
            <person name="Bajerski F."/>
            <person name="Power D."/>
            <person name="Festa C."/>
            <person name="Monti M.C."/>
            <person name="D'Auria M.V."/>
            <person name="de Pascale D."/>
        </authorList>
    </citation>
    <scope>NUCLEOTIDE SEQUENCE [LARGE SCALE GENOMIC DNA]</scope>
    <source>
        <strain evidence="2 3">3.6</strain>
    </source>
</reference>
<keyword evidence="3" id="KW-1185">Reference proteome</keyword>
<dbReference type="Gene3D" id="3.30.950.30">
    <property type="entry name" value="Schlafen, AAA domain"/>
    <property type="match status" value="1"/>
</dbReference>
<dbReference type="InterPro" id="IPR007421">
    <property type="entry name" value="Schlafen_AlbA_2_dom"/>
</dbReference>
<dbReference type="Pfam" id="PF04326">
    <property type="entry name" value="SLFN_AlbA_2"/>
    <property type="match status" value="1"/>
</dbReference>
<feature type="domain" description="Schlafen AlbA-2" evidence="1">
    <location>
        <begin position="16"/>
        <end position="149"/>
    </location>
</feature>
<organism evidence="2 3">
    <name type="scientific">Vibrio spartinae</name>
    <dbReference type="NCBI Taxonomy" id="1918945"/>
    <lineage>
        <taxon>Bacteria</taxon>
        <taxon>Pseudomonadati</taxon>
        <taxon>Pseudomonadota</taxon>
        <taxon>Gammaproteobacteria</taxon>
        <taxon>Vibrionales</taxon>
        <taxon>Vibrionaceae</taxon>
        <taxon>Vibrio</taxon>
    </lineage>
</organism>
<dbReference type="InterPro" id="IPR038461">
    <property type="entry name" value="Schlafen_AlbA_2_dom_sf"/>
</dbReference>
<dbReference type="Proteomes" id="UP000515264">
    <property type="component" value="Chromosome 1"/>
</dbReference>
<evidence type="ECO:0000259" key="1">
    <source>
        <dbReference type="Pfam" id="PF04326"/>
    </source>
</evidence>
<accession>A0ABX6QZM4</accession>